<protein>
    <recommendedName>
        <fullName evidence="7">Peptidase C1A papain C-terminal domain-containing protein</fullName>
    </recommendedName>
</protein>
<keyword evidence="6" id="KW-0812">Transmembrane</keyword>
<dbReference type="Gene3D" id="3.90.70.10">
    <property type="entry name" value="Cysteine proteinases"/>
    <property type="match status" value="1"/>
</dbReference>
<feature type="transmembrane region" description="Helical" evidence="6">
    <location>
        <begin position="97"/>
        <end position="122"/>
    </location>
</feature>
<dbReference type="PANTHER" id="PTHR12411">
    <property type="entry name" value="CYSTEINE PROTEASE FAMILY C1-RELATED"/>
    <property type="match status" value="1"/>
</dbReference>
<feature type="domain" description="Peptidase C1A papain C-terminal" evidence="7">
    <location>
        <begin position="277"/>
        <end position="461"/>
    </location>
</feature>
<evidence type="ECO:0000256" key="1">
    <source>
        <dbReference type="ARBA" id="ARBA00008455"/>
    </source>
</evidence>
<dbReference type="InterPro" id="IPR000169">
    <property type="entry name" value="Pept_cys_AS"/>
</dbReference>
<keyword evidence="3" id="KW-0378">Hydrolase</keyword>
<gene>
    <name evidence="8" type="ORF">GSLYS_00016089001</name>
</gene>
<evidence type="ECO:0000313" key="9">
    <source>
        <dbReference type="Proteomes" id="UP001497497"/>
    </source>
</evidence>
<keyword evidence="2" id="KW-0645">Protease</keyword>
<reference evidence="8 9" key="1">
    <citation type="submission" date="2024-04" db="EMBL/GenBank/DDBJ databases">
        <authorList>
            <consortium name="Genoscope - CEA"/>
            <person name="William W."/>
        </authorList>
    </citation>
    <scope>NUCLEOTIDE SEQUENCE [LARGE SCALE GENOMIC DNA]</scope>
</reference>
<evidence type="ECO:0000256" key="5">
    <source>
        <dbReference type="ARBA" id="ARBA00023157"/>
    </source>
</evidence>
<dbReference type="InterPro" id="IPR025660">
    <property type="entry name" value="Pept_his_AS"/>
</dbReference>
<dbReference type="Proteomes" id="UP001497497">
    <property type="component" value="Unassembled WGS sequence"/>
</dbReference>
<organism evidence="8 9">
    <name type="scientific">Lymnaea stagnalis</name>
    <name type="common">Great pond snail</name>
    <name type="synonym">Helix stagnalis</name>
    <dbReference type="NCBI Taxonomy" id="6523"/>
    <lineage>
        <taxon>Eukaryota</taxon>
        <taxon>Metazoa</taxon>
        <taxon>Spiralia</taxon>
        <taxon>Lophotrochozoa</taxon>
        <taxon>Mollusca</taxon>
        <taxon>Gastropoda</taxon>
        <taxon>Heterobranchia</taxon>
        <taxon>Euthyneura</taxon>
        <taxon>Panpulmonata</taxon>
        <taxon>Hygrophila</taxon>
        <taxon>Lymnaeoidea</taxon>
        <taxon>Lymnaeidae</taxon>
        <taxon>Lymnaea</taxon>
    </lineage>
</organism>
<feature type="transmembrane region" description="Helical" evidence="6">
    <location>
        <begin position="134"/>
        <end position="158"/>
    </location>
</feature>
<keyword evidence="6" id="KW-1133">Transmembrane helix</keyword>
<accession>A0AAV2IAA8</accession>
<evidence type="ECO:0000256" key="6">
    <source>
        <dbReference type="SAM" id="Phobius"/>
    </source>
</evidence>
<name>A0AAV2IAA8_LYMST</name>
<dbReference type="FunFam" id="3.90.70.10:FF:000332">
    <property type="entry name" value="Cathepsin L1"/>
    <property type="match status" value="1"/>
</dbReference>
<evidence type="ECO:0000256" key="4">
    <source>
        <dbReference type="ARBA" id="ARBA00022807"/>
    </source>
</evidence>
<proteinExistence type="inferred from homology"/>
<dbReference type="InterPro" id="IPR000668">
    <property type="entry name" value="Peptidase_C1A_C"/>
</dbReference>
<feature type="transmembrane region" description="Helical" evidence="6">
    <location>
        <begin position="29"/>
        <end position="50"/>
    </location>
</feature>
<dbReference type="EMBL" id="CAXITT010000490">
    <property type="protein sequence ID" value="CAL1542546.1"/>
    <property type="molecule type" value="Genomic_DNA"/>
</dbReference>
<evidence type="ECO:0000313" key="8">
    <source>
        <dbReference type="EMBL" id="CAL1542546.1"/>
    </source>
</evidence>
<comment type="caution">
    <text evidence="8">The sequence shown here is derived from an EMBL/GenBank/DDBJ whole genome shotgun (WGS) entry which is preliminary data.</text>
</comment>
<dbReference type="SUPFAM" id="SSF54001">
    <property type="entry name" value="Cysteine proteinases"/>
    <property type="match status" value="1"/>
</dbReference>
<dbReference type="PROSITE" id="PS00139">
    <property type="entry name" value="THIOL_PROTEASE_CYS"/>
    <property type="match status" value="1"/>
</dbReference>
<dbReference type="GO" id="GO:0006508">
    <property type="term" value="P:proteolysis"/>
    <property type="evidence" value="ECO:0007669"/>
    <property type="project" value="UniProtKB-KW"/>
</dbReference>
<dbReference type="CDD" id="cd02248">
    <property type="entry name" value="Peptidase_C1A"/>
    <property type="match status" value="1"/>
</dbReference>
<feature type="transmembrane region" description="Helical" evidence="6">
    <location>
        <begin position="178"/>
        <end position="197"/>
    </location>
</feature>
<dbReference type="InterPro" id="IPR038765">
    <property type="entry name" value="Papain-like_cys_pep_sf"/>
</dbReference>
<dbReference type="PRINTS" id="PR00705">
    <property type="entry name" value="PAPAIN"/>
</dbReference>
<keyword evidence="4" id="KW-0788">Thiol protease</keyword>
<dbReference type="GO" id="GO:0008234">
    <property type="term" value="F:cysteine-type peptidase activity"/>
    <property type="evidence" value="ECO:0007669"/>
    <property type="project" value="UniProtKB-KW"/>
</dbReference>
<feature type="non-terminal residue" evidence="8">
    <location>
        <position position="1"/>
    </location>
</feature>
<dbReference type="PROSITE" id="PS00639">
    <property type="entry name" value="THIOL_PROTEASE_HIS"/>
    <property type="match status" value="1"/>
</dbReference>
<evidence type="ECO:0000256" key="2">
    <source>
        <dbReference type="ARBA" id="ARBA00022670"/>
    </source>
</evidence>
<feature type="transmembrane region" description="Helical" evidence="6">
    <location>
        <begin position="57"/>
        <end position="77"/>
    </location>
</feature>
<dbReference type="SMART" id="SM00645">
    <property type="entry name" value="Pept_C1"/>
    <property type="match status" value="1"/>
</dbReference>
<evidence type="ECO:0000256" key="3">
    <source>
        <dbReference type="ARBA" id="ARBA00022801"/>
    </source>
</evidence>
<comment type="similarity">
    <text evidence="1">Belongs to the peptidase C1 family.</text>
</comment>
<sequence>HCIIVHFIIAPLYRCTTVSLYTLSLHHCIVVPLYHCINVSLYHFIIVPLYNCTTLSLHHCIIVLLSLYHFIIVQMYHCNTVLLYHCIIVPLYHCTTVSLYHCIIVPLYLCTILPLYLCIIVPHCTTVSCTNVSLYHFTIVPLYHCTTVSCTNVSLYYFTIVPLYHCTTVSCTNVYLYHFYHCTTVPLYLCAIVPLYLCTIEPLYHCMSVPLYHCTTVCLYHCTIVPLYHCKFVPLYHCITESLNQTSEEFGRTMNGLLVDKELHPGDFVSGMYKDVLPTAVDWRKEGYVTEVKDQGQCGSCWAFSTTGSLEGQHFKATKQLVSLSESNLVDCSKKWGNQGCNGGLMDNGFKYIADNKGIDTEKSYPYKPEDRKCSFKKADVGATDKSYTDITSGSEDALQQAVATIGPISVAIDASHSSFQLYSGGVYNERACSPKQLDHGVLVVGYDSQNGDDYWIVKNR</sequence>
<dbReference type="Pfam" id="PF00112">
    <property type="entry name" value="Peptidase_C1"/>
    <property type="match status" value="1"/>
</dbReference>
<keyword evidence="6" id="KW-0472">Membrane</keyword>
<keyword evidence="9" id="KW-1185">Reference proteome</keyword>
<keyword evidence="5" id="KW-1015">Disulfide bond</keyword>
<evidence type="ECO:0000259" key="7">
    <source>
        <dbReference type="SMART" id="SM00645"/>
    </source>
</evidence>
<dbReference type="InterPro" id="IPR013128">
    <property type="entry name" value="Peptidase_C1A"/>
</dbReference>
<dbReference type="InterPro" id="IPR039417">
    <property type="entry name" value="Peptidase_C1A_papain-like"/>
</dbReference>
<dbReference type="AlphaFoldDB" id="A0AAV2IAA8"/>